<dbReference type="InterPro" id="IPR058781">
    <property type="entry name" value="HH_AprE-like"/>
</dbReference>
<feature type="domain" description="Polysaccharide export protein N-terminal" evidence="4">
    <location>
        <begin position="33"/>
        <end position="94"/>
    </location>
</feature>
<dbReference type="Gene3D" id="3.30.1950.10">
    <property type="entry name" value="wza like domain"/>
    <property type="match status" value="1"/>
</dbReference>
<keyword evidence="2" id="KW-0175">Coiled coil</keyword>
<evidence type="ECO:0000256" key="2">
    <source>
        <dbReference type="SAM" id="Coils"/>
    </source>
</evidence>
<dbReference type="EMBL" id="NWTC01000001">
    <property type="protein sequence ID" value="PDT50404.1"/>
    <property type="molecule type" value="Genomic_DNA"/>
</dbReference>
<evidence type="ECO:0000259" key="5">
    <source>
        <dbReference type="Pfam" id="PF10531"/>
    </source>
</evidence>
<feature type="domain" description="Soluble ligand binding" evidence="5">
    <location>
        <begin position="127"/>
        <end position="159"/>
    </location>
</feature>
<dbReference type="PANTHER" id="PTHR33619">
    <property type="entry name" value="POLYSACCHARIDE EXPORT PROTEIN GFCE-RELATED"/>
    <property type="match status" value="1"/>
</dbReference>
<feature type="signal peptide" evidence="3">
    <location>
        <begin position="1"/>
        <end position="29"/>
    </location>
</feature>
<protein>
    <submittedName>
        <fullName evidence="7">Uncharacterized protein</fullName>
    </submittedName>
</protein>
<dbReference type="RefSeq" id="WP_042778324.1">
    <property type="nucleotide sequence ID" value="NZ_NWTC01000001.1"/>
</dbReference>
<evidence type="ECO:0000256" key="1">
    <source>
        <dbReference type="ARBA" id="ARBA00022729"/>
    </source>
</evidence>
<dbReference type="AlphaFoldDB" id="A0A2A6M6H3"/>
<evidence type="ECO:0000259" key="4">
    <source>
        <dbReference type="Pfam" id="PF02563"/>
    </source>
</evidence>
<feature type="coiled-coil region" evidence="2">
    <location>
        <begin position="307"/>
        <end position="363"/>
    </location>
</feature>
<dbReference type="Gene3D" id="3.10.560.10">
    <property type="entry name" value="Outer membrane lipoprotein wza domain like"/>
    <property type="match status" value="1"/>
</dbReference>
<accession>A0A2A6M6H3</accession>
<gene>
    <name evidence="7" type="ORF">CO661_01835</name>
</gene>
<name>A0A2A6M6H3_RHIFR</name>
<organism evidence="7 8">
    <name type="scientific">Rhizobium fredii</name>
    <name type="common">Sinorhizobium fredii</name>
    <dbReference type="NCBI Taxonomy" id="380"/>
    <lineage>
        <taxon>Bacteria</taxon>
        <taxon>Pseudomonadati</taxon>
        <taxon>Pseudomonadota</taxon>
        <taxon>Alphaproteobacteria</taxon>
        <taxon>Hyphomicrobiales</taxon>
        <taxon>Rhizobiaceae</taxon>
        <taxon>Sinorhizobium/Ensifer group</taxon>
        <taxon>Sinorhizobium</taxon>
    </lineage>
</organism>
<keyword evidence="1 3" id="KW-0732">Signal</keyword>
<sequence>MMNKSISRIRTSRWVAFAFVCLCARLALAEENHGYEYRLQPGDVIGFSVIGHPEMEKRAVVDGSGTIVLPVLGPINVLQKTVGDVRKQVIEGLKPKSLPQRSGDGVENWIGFYPDQIVVAIEEYRPVYVDGDIASPGSLTFRPGMTVRQAVAASGGYQLARAEIENPELKAEVLTGHLNVLRAKYQESEIKVARIRAQLNGDKDFTVPEQVDPVLIPRRTEALQQEQNRLDAMNLDQEKERSSIKLAVAQAAKRMEYLLERQETDQRGADADEKELARVKALFDKGLIQITRVNDAQRAVLLSATRALQTNAELAQLEREQGTLQRNLEKLDDQRRIELLTELQTETAAITQMRAEMDTLAKQISYVGLLRSDLVIRQGRHPTMSVTRFSDGKATTSAATEDTLLAPGDTITVTLQIQSGTAVAN</sequence>
<evidence type="ECO:0000313" key="7">
    <source>
        <dbReference type="EMBL" id="PDT50404.1"/>
    </source>
</evidence>
<dbReference type="InterPro" id="IPR003715">
    <property type="entry name" value="Poly_export_N"/>
</dbReference>
<dbReference type="Pfam" id="PF25994">
    <property type="entry name" value="HH_AprE"/>
    <property type="match status" value="1"/>
</dbReference>
<evidence type="ECO:0000313" key="8">
    <source>
        <dbReference type="Proteomes" id="UP000220353"/>
    </source>
</evidence>
<reference evidence="7 8" key="1">
    <citation type="submission" date="2017-09" db="EMBL/GenBank/DDBJ databases">
        <title>Comparative genomics of rhizobia isolated from Phaseolus vulgaris in China.</title>
        <authorList>
            <person name="Tong W."/>
        </authorList>
    </citation>
    <scope>NUCLEOTIDE SEQUENCE [LARGE SCALE GENOMIC DNA]</scope>
    <source>
        <strain evidence="7 8">PCH1</strain>
    </source>
</reference>
<dbReference type="Proteomes" id="UP000220353">
    <property type="component" value="Unassembled WGS sequence"/>
</dbReference>
<dbReference type="PANTHER" id="PTHR33619:SF3">
    <property type="entry name" value="POLYSACCHARIDE EXPORT PROTEIN GFCE-RELATED"/>
    <property type="match status" value="1"/>
</dbReference>
<evidence type="ECO:0000259" key="6">
    <source>
        <dbReference type="Pfam" id="PF25994"/>
    </source>
</evidence>
<dbReference type="Pfam" id="PF02563">
    <property type="entry name" value="Poly_export"/>
    <property type="match status" value="1"/>
</dbReference>
<dbReference type="GO" id="GO:0015159">
    <property type="term" value="F:polysaccharide transmembrane transporter activity"/>
    <property type="evidence" value="ECO:0007669"/>
    <property type="project" value="InterPro"/>
</dbReference>
<proteinExistence type="predicted"/>
<evidence type="ECO:0000256" key="3">
    <source>
        <dbReference type="SAM" id="SignalP"/>
    </source>
</evidence>
<dbReference type="InterPro" id="IPR019554">
    <property type="entry name" value="Soluble_ligand-bd"/>
</dbReference>
<dbReference type="InterPro" id="IPR049712">
    <property type="entry name" value="Poly_export"/>
</dbReference>
<comment type="caution">
    <text evidence="7">The sequence shown here is derived from an EMBL/GenBank/DDBJ whole genome shotgun (WGS) entry which is preliminary data.</text>
</comment>
<feature type="domain" description="AprE-like long alpha-helical hairpin" evidence="6">
    <location>
        <begin position="178"/>
        <end position="361"/>
    </location>
</feature>
<feature type="chain" id="PRO_5012743694" evidence="3">
    <location>
        <begin position="30"/>
        <end position="425"/>
    </location>
</feature>
<dbReference type="Pfam" id="PF10531">
    <property type="entry name" value="SLBB"/>
    <property type="match status" value="1"/>
</dbReference>